<dbReference type="PANTHER" id="PTHR12403">
    <property type="entry name" value="TRAFFICKING PROTEIN PARTICLE COMPLEX SUBUNIT 2"/>
    <property type="match status" value="1"/>
</dbReference>
<dbReference type="GO" id="GO:0048471">
    <property type="term" value="C:perinuclear region of cytoplasm"/>
    <property type="evidence" value="ECO:0007669"/>
    <property type="project" value="UniProtKB-SubCell"/>
</dbReference>
<dbReference type="CTD" id="6099905"/>
<reference evidence="5 7" key="1">
    <citation type="journal article" date="2007" name="Science">
        <title>Draft genome of the filarial nematode parasite Brugia malayi.</title>
        <authorList>
            <person name="Ghedin E."/>
            <person name="Wang S."/>
            <person name="Spiro D."/>
            <person name="Caler E."/>
            <person name="Zhao Q."/>
            <person name="Crabtree J."/>
            <person name="Allen J.E."/>
            <person name="Delcher A.L."/>
            <person name="Guiliano D.B."/>
            <person name="Miranda-Saavedra D."/>
            <person name="Angiuoli S.V."/>
            <person name="Creasy T."/>
            <person name="Amedeo P."/>
            <person name="Haas B."/>
            <person name="El-Sayed N.M."/>
            <person name="Wortman J.R."/>
            <person name="Feldblyum T."/>
            <person name="Tallon L."/>
            <person name="Schatz M."/>
            <person name="Shumway M."/>
            <person name="Koo H."/>
            <person name="Salzberg S.L."/>
            <person name="Schobel S."/>
            <person name="Pertea M."/>
            <person name="Pop M."/>
            <person name="White O."/>
            <person name="Barton G.J."/>
            <person name="Carlow C.K."/>
            <person name="Crawford M.J."/>
            <person name="Daub J."/>
            <person name="Dimmic M.W."/>
            <person name="Estes C.F."/>
            <person name="Foster J.M."/>
            <person name="Ganatra M."/>
            <person name="Gregory W.F."/>
            <person name="Johnson N.M."/>
            <person name="Jin J."/>
            <person name="Komuniecki R."/>
            <person name="Korf I."/>
            <person name="Kumar S."/>
            <person name="Laney S."/>
            <person name="Li B.W."/>
            <person name="Li W."/>
            <person name="Lindblom T.H."/>
            <person name="Lustigman S."/>
            <person name="Ma D."/>
            <person name="Maina C.V."/>
            <person name="Martin D.M."/>
            <person name="McCarter J.P."/>
            <person name="McReynolds L."/>
            <person name="Mitreva M."/>
            <person name="Nutman T.B."/>
            <person name="Parkinson J."/>
            <person name="Peregrin-Alvarez J.M."/>
            <person name="Poole C."/>
            <person name="Ren Q."/>
            <person name="Saunders L."/>
            <person name="Sluder A.E."/>
            <person name="Smith K."/>
            <person name="Stanke M."/>
            <person name="Unnasch T.R."/>
            <person name="Ware J."/>
            <person name="Wei A.D."/>
            <person name="Weil G."/>
            <person name="Williams D.J."/>
            <person name="Zhang Y."/>
            <person name="Williams S.A."/>
            <person name="Fraser-Liggett C."/>
            <person name="Slatko B."/>
            <person name="Blaxter M.L."/>
            <person name="Scott A.L."/>
        </authorList>
    </citation>
    <scope>NUCLEOTIDE SEQUENCE</scope>
    <source>
        <strain evidence="5 7">FR3</strain>
    </source>
</reference>
<dbReference type="Proteomes" id="UP000006672">
    <property type="component" value="Unassembled WGS sequence"/>
</dbReference>
<dbReference type="Gene3D" id="3.30.450.70">
    <property type="match status" value="1"/>
</dbReference>
<comment type="subcellular location">
    <subcellularLocation>
        <location evidence="1">Cytoplasm</location>
        <location evidence="1">Perinuclear region</location>
    </subcellularLocation>
</comment>
<keyword evidence="7" id="KW-1185">Reference proteome</keyword>
<dbReference type="EMBL" id="LN856996">
    <property type="protein sequence ID" value="CDP98293.1"/>
    <property type="molecule type" value="Genomic_DNA"/>
</dbReference>
<dbReference type="RefSeq" id="XP_001896463.1">
    <property type="nucleotide sequence ID" value="XM_001896428.1"/>
</dbReference>
<evidence type="ECO:0000256" key="4">
    <source>
        <dbReference type="ARBA" id="ARBA00024408"/>
    </source>
</evidence>
<keyword evidence="3" id="KW-0813">Transport</keyword>
<evidence type="ECO:0000256" key="2">
    <source>
        <dbReference type="ARBA" id="ARBA00006626"/>
    </source>
</evidence>
<evidence type="ECO:0000313" key="6">
    <source>
        <dbReference type="EMBL" id="VIO90527.1"/>
    </source>
</evidence>
<accession>A0A4E9F5T5</accession>
<dbReference type="InterPro" id="IPR044760">
    <property type="entry name" value="TRAPPC2L"/>
</dbReference>
<name>A0A0K0JK29_BRUMA</name>
<accession>A0A0K0JK29</accession>
<dbReference type="GO" id="GO:0006888">
    <property type="term" value="P:endoplasmic reticulum to Golgi vesicle-mediated transport"/>
    <property type="evidence" value="ECO:0007669"/>
    <property type="project" value="InterPro"/>
</dbReference>
<reference evidence="8" key="4">
    <citation type="submission" date="2019-12" db="UniProtKB">
        <authorList>
            <consortium name="WormBaseParasite"/>
        </authorList>
    </citation>
    <scope>IDENTIFICATION</scope>
</reference>
<dbReference type="Pfam" id="PF04628">
    <property type="entry name" value="Sedlin_N"/>
    <property type="match status" value="1"/>
</dbReference>
<evidence type="ECO:0000313" key="8">
    <source>
        <dbReference type="WBParaSite" id="Bm5716.1"/>
    </source>
</evidence>
<dbReference type="CDD" id="cd14854">
    <property type="entry name" value="TRAPPC2L"/>
    <property type="match status" value="1"/>
</dbReference>
<evidence type="ECO:0000256" key="3">
    <source>
        <dbReference type="ARBA" id="ARBA00022892"/>
    </source>
</evidence>
<dbReference type="OMA" id="QNPFYEP"/>
<keyword evidence="3" id="KW-0931">ER-Golgi transport</keyword>
<evidence type="ECO:0000256" key="1">
    <source>
        <dbReference type="ARBA" id="ARBA00004556"/>
    </source>
</evidence>
<comment type="similarity">
    <text evidence="2">Belongs to the TRAPP small subunits family. Sedlin subfamily.</text>
</comment>
<sequence length="135" mass="15288">MVISVAIIANDSAPLYLNVNEKESSRRFDIQMFIYCSLDIVDEKVFGANKTLELYLGPLISDQNFKSFGYVTSTNVKMIIVTEIGDTSLKDQDIRSMFKRLHNAYCNSLSNPFYVPGQLIKSRVLDETAKEIFAT</sequence>
<dbReference type="FunCoup" id="A0A0K0JK29">
    <property type="interactions" value="1236"/>
</dbReference>
<gene>
    <name evidence="5 8 9" type="ORF">Bm5716</name>
    <name evidence="6" type="ORF">BM_BM5716</name>
    <name evidence="5" type="ORF">BM_Bm5716</name>
</gene>
<proteinExistence type="inferred from homology"/>
<dbReference type="KEGG" id="bmy:BM_BM5716"/>
<reference evidence="5" key="2">
    <citation type="submission" date="2012-12" db="EMBL/GenBank/DDBJ databases">
        <authorList>
            <person name="Gao Y.W."/>
            <person name="Fan S.T."/>
            <person name="Sun H.T."/>
            <person name="Wang Z."/>
            <person name="Gao X.L."/>
            <person name="Li Y.G."/>
            <person name="Wang T.C."/>
            <person name="Zhang K."/>
            <person name="Xu W.W."/>
            <person name="Yu Z.J."/>
            <person name="Xia X.Z."/>
        </authorList>
    </citation>
    <scope>NUCLEOTIDE SEQUENCE</scope>
    <source>
        <strain evidence="5">FR3</strain>
    </source>
</reference>
<protein>
    <recommendedName>
        <fullName evidence="4">Trafficking protein particle complex subunit 2-like protein</fullName>
    </recommendedName>
</protein>
<organism evidence="7 8">
    <name type="scientific">Brugia malayi</name>
    <name type="common">Filarial nematode worm</name>
    <dbReference type="NCBI Taxonomy" id="6279"/>
    <lineage>
        <taxon>Eukaryota</taxon>
        <taxon>Metazoa</taxon>
        <taxon>Ecdysozoa</taxon>
        <taxon>Nematoda</taxon>
        <taxon>Chromadorea</taxon>
        <taxon>Rhabditida</taxon>
        <taxon>Spirurina</taxon>
        <taxon>Spiruromorpha</taxon>
        <taxon>Filarioidea</taxon>
        <taxon>Onchocercidae</taxon>
        <taxon>Brugia</taxon>
    </lineage>
</organism>
<dbReference type="STRING" id="6279.A0A0K0JK29"/>
<evidence type="ECO:0000313" key="7">
    <source>
        <dbReference type="Proteomes" id="UP000006672"/>
    </source>
</evidence>
<dbReference type="WormBase" id="Bm5716">
    <property type="protein sequence ID" value="BM07531"/>
    <property type="gene ID" value="WBGene00225977"/>
</dbReference>
<evidence type="ECO:0000313" key="5">
    <source>
        <dbReference type="EMBL" id="CDP98293.1"/>
    </source>
</evidence>
<dbReference type="InterPro" id="IPR006722">
    <property type="entry name" value="Sedlin"/>
</dbReference>
<dbReference type="SUPFAM" id="SSF64356">
    <property type="entry name" value="SNARE-like"/>
    <property type="match status" value="1"/>
</dbReference>
<reference evidence="6" key="3">
    <citation type="submission" date="2019-04" db="EMBL/GenBank/DDBJ databases">
        <authorList>
            <person name="Howe K."/>
            <person name="Paulini M."/>
            <person name="Williams G."/>
        </authorList>
    </citation>
    <scope>NUCLEOTIDE SEQUENCE [LARGE SCALE GENOMIC DNA]</scope>
    <source>
        <strain evidence="6">FR3</strain>
    </source>
</reference>
<dbReference type="OrthoDB" id="10258445at2759"/>
<dbReference type="GeneID" id="6099905"/>
<dbReference type="WBParaSite" id="Bm5716.1">
    <property type="protein sequence ID" value="Bm5716.1"/>
    <property type="gene ID" value="WBGene00225977"/>
</dbReference>
<dbReference type="EMBL" id="CAAKNF010000192">
    <property type="protein sequence ID" value="VIO90527.1"/>
    <property type="molecule type" value="Genomic_DNA"/>
</dbReference>
<dbReference type="InterPro" id="IPR011012">
    <property type="entry name" value="Longin-like_dom_sf"/>
</dbReference>
<dbReference type="AlphaFoldDB" id="A0A0K0JK29"/>
<evidence type="ECO:0000313" key="9">
    <source>
        <dbReference type="WormBase" id="Bm5716"/>
    </source>
</evidence>